<gene>
    <name evidence="1" type="ORF">C1645_781738</name>
</gene>
<evidence type="ECO:0000313" key="2">
    <source>
        <dbReference type="Proteomes" id="UP000265703"/>
    </source>
</evidence>
<dbReference type="AlphaFoldDB" id="A0A397SLI8"/>
<organism evidence="1 2">
    <name type="scientific">Glomus cerebriforme</name>
    <dbReference type="NCBI Taxonomy" id="658196"/>
    <lineage>
        <taxon>Eukaryota</taxon>
        <taxon>Fungi</taxon>
        <taxon>Fungi incertae sedis</taxon>
        <taxon>Mucoromycota</taxon>
        <taxon>Glomeromycotina</taxon>
        <taxon>Glomeromycetes</taxon>
        <taxon>Glomerales</taxon>
        <taxon>Glomeraceae</taxon>
        <taxon>Glomus</taxon>
    </lineage>
</organism>
<dbReference type="EMBL" id="QKYT01000423">
    <property type="protein sequence ID" value="RIA85486.1"/>
    <property type="molecule type" value="Genomic_DNA"/>
</dbReference>
<sequence>MTSPPELNDNPDELNFASFKQIYRRPFDNKVFVDKNIPLTWNQHIRGLFTWNNAQCMTIYLNLTSYSNITTGNLDNIMTMLSEKKMPPGEPWPDEWIDLFKRWVDTKKIPENKGNPSRGEDIDPNNYDSLIMDLPIQYTKFSDVTTFNEDISRLFSFCDQKMGVRDYNVAVKNYEQFKNAAIEYGSLGENKENKKNIVFDIFHDQFPQGNPWPQLYKDALNNWIGNEYQEGEQSIYDTQA</sequence>
<comment type="caution">
    <text evidence="1">The sequence shown here is derived from an EMBL/GenBank/DDBJ whole genome shotgun (WGS) entry which is preliminary data.</text>
</comment>
<protein>
    <submittedName>
        <fullName evidence="1">Uncharacterized protein</fullName>
    </submittedName>
</protein>
<proteinExistence type="predicted"/>
<evidence type="ECO:0000313" key="1">
    <source>
        <dbReference type="EMBL" id="RIA85486.1"/>
    </source>
</evidence>
<dbReference type="OrthoDB" id="10057598at2759"/>
<dbReference type="Proteomes" id="UP000265703">
    <property type="component" value="Unassembled WGS sequence"/>
</dbReference>
<name>A0A397SLI8_9GLOM</name>
<keyword evidence="2" id="KW-1185">Reference proteome</keyword>
<reference evidence="1 2" key="1">
    <citation type="submission" date="2018-06" db="EMBL/GenBank/DDBJ databases">
        <title>Comparative genomics reveals the genomic features of Rhizophagus irregularis, R. cerebriforme, R. diaphanum and Gigaspora rosea, and their symbiotic lifestyle signature.</title>
        <authorList>
            <person name="Morin E."/>
            <person name="San Clemente H."/>
            <person name="Chen E.C.H."/>
            <person name="De La Providencia I."/>
            <person name="Hainaut M."/>
            <person name="Kuo A."/>
            <person name="Kohler A."/>
            <person name="Murat C."/>
            <person name="Tang N."/>
            <person name="Roy S."/>
            <person name="Loubradou J."/>
            <person name="Henrissat B."/>
            <person name="Grigoriev I.V."/>
            <person name="Corradi N."/>
            <person name="Roux C."/>
            <person name="Martin F.M."/>
        </authorList>
    </citation>
    <scope>NUCLEOTIDE SEQUENCE [LARGE SCALE GENOMIC DNA]</scope>
    <source>
        <strain evidence="1 2">DAOM 227022</strain>
    </source>
</reference>
<accession>A0A397SLI8</accession>